<feature type="coiled-coil region" evidence="1">
    <location>
        <begin position="43"/>
        <end position="70"/>
    </location>
</feature>
<evidence type="ECO:0000256" key="1">
    <source>
        <dbReference type="SAM" id="Coils"/>
    </source>
</evidence>
<sequence>MFKKHGYLLLSVIFLAGFVVFVLDPFRLSPYSYSALTGRQTELETLKNSYESAVQEIPSLERTAEQKQREAAAVRAFYSGIENELKEKPFHLPSLLILLESEAYRRSLKFRLFYELIEPADLRGGIAEPPGPDPDSATEKPGTEQAGPSFSLAGSISGTFSESGLGPRLSTAAVPVAVEGSFDRICSYIEYLDTAGWFVPSAVKITGSDPVKCEIIIKVYYTAEGGF</sequence>
<evidence type="ECO:0000313" key="3">
    <source>
        <dbReference type="EMBL" id="QSQ10582.1"/>
    </source>
</evidence>
<organism evidence="3 4">
    <name type="scientific">Koleobacter methoxysyntrophicus</name>
    <dbReference type="NCBI Taxonomy" id="2751313"/>
    <lineage>
        <taxon>Bacteria</taxon>
        <taxon>Bacillati</taxon>
        <taxon>Bacillota</taxon>
        <taxon>Clostridia</taxon>
        <taxon>Koleobacterales</taxon>
        <taxon>Koleobacteraceae</taxon>
        <taxon>Koleobacter</taxon>
    </lineage>
</organism>
<gene>
    <name evidence="3" type="ORF">H0A61_02992</name>
</gene>
<protein>
    <submittedName>
        <fullName evidence="3">Uncharacterized protein</fullName>
    </submittedName>
</protein>
<dbReference type="KEGG" id="kme:H0A61_02992"/>
<dbReference type="AlphaFoldDB" id="A0A8A0RRQ1"/>
<evidence type="ECO:0000256" key="2">
    <source>
        <dbReference type="SAM" id="MobiDB-lite"/>
    </source>
</evidence>
<feature type="region of interest" description="Disordered" evidence="2">
    <location>
        <begin position="124"/>
        <end position="148"/>
    </location>
</feature>
<keyword evidence="4" id="KW-1185">Reference proteome</keyword>
<dbReference type="RefSeq" id="WP_206707889.1">
    <property type="nucleotide sequence ID" value="NZ_CP059066.1"/>
</dbReference>
<accession>A0A8A0RRQ1</accession>
<proteinExistence type="predicted"/>
<dbReference type="EMBL" id="CP059066">
    <property type="protein sequence ID" value="QSQ10582.1"/>
    <property type="molecule type" value="Genomic_DNA"/>
</dbReference>
<name>A0A8A0RRQ1_9FIRM</name>
<reference evidence="3" key="1">
    <citation type="submission" date="2020-07" db="EMBL/GenBank/DDBJ databases">
        <title>Koleobacter methoxysyntrophicus gen. nov., sp. nov., a novel anaerobic bacterium isolated from deep subsurface oil field and proposal of Koleobacterales ord. nov. in the phylum Firmicutes.</title>
        <authorList>
            <person name="Sakamoto S."/>
            <person name="Tamaki H."/>
        </authorList>
    </citation>
    <scope>NUCLEOTIDE SEQUENCE</scope>
    <source>
        <strain evidence="3">NRmbB1</strain>
    </source>
</reference>
<keyword evidence="1" id="KW-0175">Coiled coil</keyword>
<evidence type="ECO:0000313" key="4">
    <source>
        <dbReference type="Proteomes" id="UP000662904"/>
    </source>
</evidence>
<dbReference type="Proteomes" id="UP000662904">
    <property type="component" value="Chromosome"/>
</dbReference>